<feature type="domain" description="Rho-GAP" evidence="4">
    <location>
        <begin position="467"/>
        <end position="656"/>
    </location>
</feature>
<organism evidence="6 7">
    <name type="scientific">Viridothelium virens</name>
    <name type="common">Speckled blister lichen</name>
    <name type="synonym">Trypethelium virens</name>
    <dbReference type="NCBI Taxonomy" id="1048519"/>
    <lineage>
        <taxon>Eukaryota</taxon>
        <taxon>Fungi</taxon>
        <taxon>Dikarya</taxon>
        <taxon>Ascomycota</taxon>
        <taxon>Pezizomycotina</taxon>
        <taxon>Dothideomycetes</taxon>
        <taxon>Dothideomycetes incertae sedis</taxon>
        <taxon>Trypetheliales</taxon>
        <taxon>Trypetheliaceae</taxon>
        <taxon>Viridothelium</taxon>
    </lineage>
</organism>
<feature type="compositionally biased region" description="Polar residues" evidence="3">
    <location>
        <begin position="437"/>
        <end position="449"/>
    </location>
</feature>
<dbReference type="PROSITE" id="PS51741">
    <property type="entry name" value="F_BAR"/>
    <property type="match status" value="1"/>
</dbReference>
<feature type="compositionally biased region" description="Basic and acidic residues" evidence="3">
    <location>
        <begin position="164"/>
        <end position="175"/>
    </location>
</feature>
<feature type="compositionally biased region" description="Polar residues" evidence="3">
    <location>
        <begin position="1"/>
        <end position="10"/>
    </location>
</feature>
<dbReference type="Gene3D" id="1.20.1270.60">
    <property type="entry name" value="Arfaptin homology (AH) domain/BAR domain"/>
    <property type="match status" value="1"/>
</dbReference>
<dbReference type="InterPro" id="IPR001060">
    <property type="entry name" value="FCH_dom"/>
</dbReference>
<dbReference type="GO" id="GO:0007165">
    <property type="term" value="P:signal transduction"/>
    <property type="evidence" value="ECO:0007669"/>
    <property type="project" value="InterPro"/>
</dbReference>
<accession>A0A6A6GT47</accession>
<feature type="compositionally biased region" description="Pro residues" evidence="3">
    <location>
        <begin position="367"/>
        <end position="376"/>
    </location>
</feature>
<proteinExistence type="predicted"/>
<feature type="compositionally biased region" description="Low complexity" evidence="3">
    <location>
        <begin position="388"/>
        <end position="400"/>
    </location>
</feature>
<evidence type="ECO:0000313" key="7">
    <source>
        <dbReference type="Proteomes" id="UP000800092"/>
    </source>
</evidence>
<dbReference type="InterPro" id="IPR027267">
    <property type="entry name" value="AH/BAR_dom_sf"/>
</dbReference>
<dbReference type="EMBL" id="ML991891">
    <property type="protein sequence ID" value="KAF2228789.1"/>
    <property type="molecule type" value="Genomic_DNA"/>
</dbReference>
<evidence type="ECO:0000259" key="5">
    <source>
        <dbReference type="PROSITE" id="PS51741"/>
    </source>
</evidence>
<dbReference type="SMART" id="SM00055">
    <property type="entry name" value="FCH"/>
    <property type="match status" value="1"/>
</dbReference>
<feature type="region of interest" description="Disordered" evidence="3">
    <location>
        <begin position="1"/>
        <end position="40"/>
    </location>
</feature>
<dbReference type="InterPro" id="IPR008936">
    <property type="entry name" value="Rho_GTPase_activation_prot"/>
</dbReference>
<name>A0A6A6GT47_VIRVR</name>
<dbReference type="Gene3D" id="1.10.555.10">
    <property type="entry name" value="Rho GTPase activation protein"/>
    <property type="match status" value="1"/>
</dbReference>
<dbReference type="Proteomes" id="UP000800092">
    <property type="component" value="Unassembled WGS sequence"/>
</dbReference>
<dbReference type="GO" id="GO:0005096">
    <property type="term" value="F:GTPase activator activity"/>
    <property type="evidence" value="ECO:0007669"/>
    <property type="project" value="UniProtKB-KW"/>
</dbReference>
<evidence type="ECO:0000256" key="2">
    <source>
        <dbReference type="PROSITE-ProRule" id="PRU01077"/>
    </source>
</evidence>
<dbReference type="FunFam" id="1.20.1270.60:FF:000063">
    <property type="entry name" value="Rho GTPase activator"/>
    <property type="match status" value="1"/>
</dbReference>
<feature type="region of interest" description="Disordered" evidence="3">
    <location>
        <begin position="338"/>
        <end position="449"/>
    </location>
</feature>
<dbReference type="Pfam" id="PF00611">
    <property type="entry name" value="FCH"/>
    <property type="match status" value="1"/>
</dbReference>
<protein>
    <submittedName>
        <fullName evidence="6">Beta-chimaerin</fullName>
    </submittedName>
</protein>
<dbReference type="InterPro" id="IPR000198">
    <property type="entry name" value="RhoGAP_dom"/>
</dbReference>
<dbReference type="PROSITE" id="PS50238">
    <property type="entry name" value="RHOGAP"/>
    <property type="match status" value="1"/>
</dbReference>
<dbReference type="CDD" id="cd07652">
    <property type="entry name" value="F-BAR_Rgd1"/>
    <property type="match status" value="1"/>
</dbReference>
<dbReference type="Pfam" id="PF00620">
    <property type="entry name" value="RhoGAP"/>
    <property type="match status" value="1"/>
</dbReference>
<keyword evidence="7" id="KW-1185">Reference proteome</keyword>
<gene>
    <name evidence="6" type="ORF">EV356DRAFT_497445</name>
</gene>
<dbReference type="OrthoDB" id="437889at2759"/>
<sequence length="659" mass="72832">MATNDSPTSGVGNGFHDEDLGSPTKPEPPLPDVPQSATEGVPKAVDEVIYSDIGVNTLLTRLKQSIASARDFAAFLKKRSSLEEDQAQGLKKLCKSTHDGLRRPEGRQGTYSRQFDELTRMHERMADNGMQFALSLHQMHEDLNELANNMERGRKNWKQTGLNAEKRASDAEASMEKAKSKYESLAEAYDRARTGDKSSGRAFGIKGPKSAAQHEEDLQRKVQAADADYKSKVEAAQTQRQELLNSSRPQAVRALQELITECDSALTLQLQKFASFNEKLLLGNGIIVSPLKNESNGQRSMRDVVYDIDNEKDLHGYISSHAPKIPLRNQGIEYKQHPSLAPKQQAPQTTAKALPLQQPQSSSQPPASFPMQPPSQPSSQPGSANNRQSFAQQQSFSPQSYQPPPPDQAFHSSPQDRFMNGPPPIQTFASQPPYAGNPQSASPYTHQQTGVTYSSDHLPPVKPVFGVSLDDLFHRDGSAVPMVVYQCIQAVELFGLEVEGIYRMSGNSNHIAKLKSKFDHDSSRVDFRNPESFYHDVNSVAGLLKLFFRDLPDPLLTGANYSRFIEAAQIDDDIVRRDSLHAVINELPDPNYATLRALILHLHRVSERSAVNRMSSSNLALCFAPTVLGAHSGAISDSGYQARVVDTVLQNTFQIFDED</sequence>
<feature type="compositionally biased region" description="Low complexity" evidence="3">
    <location>
        <begin position="355"/>
        <end position="366"/>
    </location>
</feature>
<dbReference type="AlphaFoldDB" id="A0A6A6GT47"/>
<dbReference type="SUPFAM" id="SSF103657">
    <property type="entry name" value="BAR/IMD domain-like"/>
    <property type="match status" value="1"/>
</dbReference>
<feature type="domain" description="F-BAR" evidence="5">
    <location>
        <begin position="43"/>
        <end position="313"/>
    </location>
</feature>
<dbReference type="InterPro" id="IPR031160">
    <property type="entry name" value="F_BAR_dom"/>
</dbReference>
<dbReference type="InterPro" id="IPR050729">
    <property type="entry name" value="Rho-GAP"/>
</dbReference>
<keyword evidence="1" id="KW-0343">GTPase activation</keyword>
<reference evidence="6" key="1">
    <citation type="journal article" date="2020" name="Stud. Mycol.">
        <title>101 Dothideomycetes genomes: a test case for predicting lifestyles and emergence of pathogens.</title>
        <authorList>
            <person name="Haridas S."/>
            <person name="Albert R."/>
            <person name="Binder M."/>
            <person name="Bloem J."/>
            <person name="Labutti K."/>
            <person name="Salamov A."/>
            <person name="Andreopoulos B."/>
            <person name="Baker S."/>
            <person name="Barry K."/>
            <person name="Bills G."/>
            <person name="Bluhm B."/>
            <person name="Cannon C."/>
            <person name="Castanera R."/>
            <person name="Culley D."/>
            <person name="Daum C."/>
            <person name="Ezra D."/>
            <person name="Gonzalez J."/>
            <person name="Henrissat B."/>
            <person name="Kuo A."/>
            <person name="Liang C."/>
            <person name="Lipzen A."/>
            <person name="Lutzoni F."/>
            <person name="Magnuson J."/>
            <person name="Mondo S."/>
            <person name="Nolan M."/>
            <person name="Ohm R."/>
            <person name="Pangilinan J."/>
            <person name="Park H.-J."/>
            <person name="Ramirez L."/>
            <person name="Alfaro M."/>
            <person name="Sun H."/>
            <person name="Tritt A."/>
            <person name="Yoshinaga Y."/>
            <person name="Zwiers L.-H."/>
            <person name="Turgeon B."/>
            <person name="Goodwin S."/>
            <person name="Spatafora J."/>
            <person name="Crous P."/>
            <person name="Grigoriev I."/>
        </authorList>
    </citation>
    <scope>NUCLEOTIDE SEQUENCE</scope>
    <source>
        <strain evidence="6">Tuck. ex Michener</strain>
    </source>
</reference>
<evidence type="ECO:0000313" key="6">
    <source>
        <dbReference type="EMBL" id="KAF2228789.1"/>
    </source>
</evidence>
<feature type="region of interest" description="Disordered" evidence="3">
    <location>
        <begin position="192"/>
        <end position="225"/>
    </location>
</feature>
<dbReference type="FunFam" id="1.10.555.10:FF:000041">
    <property type="entry name" value="Rho GTPase activator (Rgd1)"/>
    <property type="match status" value="1"/>
</dbReference>
<evidence type="ECO:0000259" key="4">
    <source>
        <dbReference type="PROSITE" id="PS50238"/>
    </source>
</evidence>
<dbReference type="GO" id="GO:0005938">
    <property type="term" value="C:cell cortex"/>
    <property type="evidence" value="ECO:0007669"/>
    <property type="project" value="UniProtKB-ARBA"/>
</dbReference>
<feature type="region of interest" description="Disordered" evidence="3">
    <location>
        <begin position="154"/>
        <end position="175"/>
    </location>
</feature>
<dbReference type="SUPFAM" id="SSF48350">
    <property type="entry name" value="GTPase activation domain, GAP"/>
    <property type="match status" value="1"/>
</dbReference>
<evidence type="ECO:0000256" key="3">
    <source>
        <dbReference type="SAM" id="MobiDB-lite"/>
    </source>
</evidence>
<evidence type="ECO:0000256" key="1">
    <source>
        <dbReference type="ARBA" id="ARBA00022468"/>
    </source>
</evidence>
<dbReference type="PANTHER" id="PTHR23176:SF136">
    <property type="entry name" value="RHO GTPASE ACTIVATOR (RGD1)"/>
    <property type="match status" value="1"/>
</dbReference>
<keyword evidence="2" id="KW-0175">Coiled coil</keyword>
<dbReference type="PANTHER" id="PTHR23176">
    <property type="entry name" value="RHO/RAC/CDC GTPASE-ACTIVATING PROTEIN"/>
    <property type="match status" value="1"/>
</dbReference>
<dbReference type="SMART" id="SM00324">
    <property type="entry name" value="RhoGAP"/>
    <property type="match status" value="1"/>
</dbReference>